<accession>A0A1W5CW37</accession>
<dbReference type="InterPro" id="IPR011333">
    <property type="entry name" value="SKP1/BTB/POZ_sf"/>
</dbReference>
<proteinExistence type="predicted"/>
<dbReference type="PROSITE" id="PS50097">
    <property type="entry name" value="BTB"/>
    <property type="match status" value="1"/>
</dbReference>
<evidence type="ECO:0000256" key="1">
    <source>
        <dbReference type="SAM" id="MobiDB-lite"/>
    </source>
</evidence>
<feature type="compositionally biased region" description="Polar residues" evidence="1">
    <location>
        <begin position="1"/>
        <end position="10"/>
    </location>
</feature>
<feature type="region of interest" description="Disordered" evidence="1">
    <location>
        <begin position="1"/>
        <end position="56"/>
    </location>
</feature>
<evidence type="ECO:0000313" key="4">
    <source>
        <dbReference type="Proteomes" id="UP000192927"/>
    </source>
</evidence>
<dbReference type="EMBL" id="FWEW01000486">
    <property type="protein sequence ID" value="SLM35000.1"/>
    <property type="molecule type" value="Genomic_DNA"/>
</dbReference>
<dbReference type="AlphaFoldDB" id="A0A1W5CW37"/>
<protein>
    <submittedName>
        <fullName evidence="3">BTB/POZ-like</fullName>
    </submittedName>
</protein>
<evidence type="ECO:0000259" key="2">
    <source>
        <dbReference type="PROSITE" id="PS50097"/>
    </source>
</evidence>
<dbReference type="Pfam" id="PF00651">
    <property type="entry name" value="BTB"/>
    <property type="match status" value="1"/>
</dbReference>
<evidence type="ECO:0000313" key="3">
    <source>
        <dbReference type="EMBL" id="SLM35000.1"/>
    </source>
</evidence>
<dbReference type="InterPro" id="IPR000210">
    <property type="entry name" value="BTB/POZ_dom"/>
</dbReference>
<sequence>MARVTETQNLPADRKTATPFSILAKQRSGSPAVRKSPSKSSSPAAEDNAAETVSDGTGMRLTSPIFTILAGEDKHKFTAHEGVLSQSSVMSRFCKSNFREASTKEIALPNESSETVGRLLEYLYSGDYACHKVDKPFEQAVELAGMYIVADKYNLPGLKRLTTTKLVGLKSFPVERIELFTLANLVYGHIPDSDQDFRAYFASYAPVKIMEMDETESNQLEEMMKIGGTFAQDCFRAQKQAWLNKVVNMAKRGAQDPALSTPPAKKGGRGNSSKAKATT</sequence>
<dbReference type="PANTHER" id="PTHR47843">
    <property type="entry name" value="BTB DOMAIN-CONTAINING PROTEIN-RELATED"/>
    <property type="match status" value="1"/>
</dbReference>
<reference evidence="4" key="1">
    <citation type="submission" date="2017-03" db="EMBL/GenBank/DDBJ databases">
        <authorList>
            <person name="Sharma R."/>
            <person name="Thines M."/>
        </authorList>
    </citation>
    <scope>NUCLEOTIDE SEQUENCE [LARGE SCALE GENOMIC DNA]</scope>
</reference>
<organism evidence="3 4">
    <name type="scientific">Lasallia pustulata</name>
    <dbReference type="NCBI Taxonomy" id="136370"/>
    <lineage>
        <taxon>Eukaryota</taxon>
        <taxon>Fungi</taxon>
        <taxon>Dikarya</taxon>
        <taxon>Ascomycota</taxon>
        <taxon>Pezizomycotina</taxon>
        <taxon>Lecanoromycetes</taxon>
        <taxon>OSLEUM clade</taxon>
        <taxon>Umbilicariomycetidae</taxon>
        <taxon>Umbilicariales</taxon>
        <taxon>Umbilicariaceae</taxon>
        <taxon>Lasallia</taxon>
    </lineage>
</organism>
<dbReference type="SUPFAM" id="SSF54695">
    <property type="entry name" value="POZ domain"/>
    <property type="match status" value="1"/>
</dbReference>
<dbReference type="Gene3D" id="3.30.710.10">
    <property type="entry name" value="Potassium Channel Kv1.1, Chain A"/>
    <property type="match status" value="1"/>
</dbReference>
<name>A0A1W5CW37_9LECA</name>
<feature type="domain" description="BTB" evidence="2">
    <location>
        <begin position="63"/>
        <end position="132"/>
    </location>
</feature>
<feature type="region of interest" description="Disordered" evidence="1">
    <location>
        <begin position="253"/>
        <end position="279"/>
    </location>
</feature>
<dbReference type="Proteomes" id="UP000192927">
    <property type="component" value="Unassembled WGS sequence"/>
</dbReference>
<keyword evidence="4" id="KW-1185">Reference proteome</keyword>